<organism evidence="2 3">
    <name type="scientific">Christensenella minuta</name>
    <dbReference type="NCBI Taxonomy" id="626937"/>
    <lineage>
        <taxon>Bacteria</taxon>
        <taxon>Bacillati</taxon>
        <taxon>Bacillota</taxon>
        <taxon>Clostridia</taxon>
        <taxon>Christensenellales</taxon>
        <taxon>Christensenellaceae</taxon>
        <taxon>Christensenella</taxon>
    </lineage>
</organism>
<gene>
    <name evidence="2" type="ORF">HMPREF3293_00795</name>
</gene>
<evidence type="ECO:0000256" key="1">
    <source>
        <dbReference type="SAM" id="Phobius"/>
    </source>
</evidence>
<name>A0A136Q6Y8_9FIRM</name>
<dbReference type="RefSeq" id="WP_066523033.1">
    <property type="nucleotide sequence ID" value="NZ_CABMOF010000012.1"/>
</dbReference>
<feature type="transmembrane region" description="Helical" evidence="1">
    <location>
        <begin position="52"/>
        <end position="74"/>
    </location>
</feature>
<protein>
    <submittedName>
        <fullName evidence="2">Uncharacterized protein</fullName>
    </submittedName>
</protein>
<comment type="caution">
    <text evidence="2">The sequence shown here is derived from an EMBL/GenBank/DDBJ whole genome shotgun (WGS) entry which is preliminary data.</text>
</comment>
<evidence type="ECO:0000313" key="2">
    <source>
        <dbReference type="EMBL" id="KXK66389.1"/>
    </source>
</evidence>
<keyword evidence="1" id="KW-0472">Membrane</keyword>
<keyword evidence="1" id="KW-1133">Transmembrane helix</keyword>
<feature type="transmembrane region" description="Helical" evidence="1">
    <location>
        <begin position="18"/>
        <end position="46"/>
    </location>
</feature>
<dbReference type="AlphaFoldDB" id="A0A136Q6Y8"/>
<keyword evidence="1" id="KW-0812">Transmembrane</keyword>
<dbReference type="EMBL" id="LSZW01000046">
    <property type="protein sequence ID" value="KXK66389.1"/>
    <property type="molecule type" value="Genomic_DNA"/>
</dbReference>
<keyword evidence="3" id="KW-1185">Reference proteome</keyword>
<proteinExistence type="predicted"/>
<evidence type="ECO:0000313" key="3">
    <source>
        <dbReference type="Proteomes" id="UP000070366"/>
    </source>
</evidence>
<dbReference type="Proteomes" id="UP000070366">
    <property type="component" value="Unassembled WGS sequence"/>
</dbReference>
<feature type="transmembrane region" description="Helical" evidence="1">
    <location>
        <begin position="113"/>
        <end position="132"/>
    </location>
</feature>
<accession>A0A136Q6Y8</accession>
<feature type="transmembrane region" description="Helical" evidence="1">
    <location>
        <begin position="86"/>
        <end position="107"/>
    </location>
</feature>
<sequence length="142" mass="15056">MTETTETKVPALLKVASILLIIGGVLDILIGLLVAFLGAAVIYAGVETGDAVLAWMGTLIIALSLIYGVLKLVAGILGVSGKKLRVCLILAIVILALCLIDLIMGAVQGMYTWYSIVSLILPAFYLVGILMAEKERKGRQLQ</sequence>
<reference evidence="3" key="1">
    <citation type="submission" date="2016-02" db="EMBL/GenBank/DDBJ databases">
        <authorList>
            <person name="Mitreva M."/>
            <person name="Pepin K.H."/>
            <person name="Mihindukulasuriya K.A."/>
            <person name="Fulton R."/>
            <person name="Fronick C."/>
            <person name="O'Laughlin M."/>
            <person name="Miner T."/>
            <person name="Herter B."/>
            <person name="Rosa B.A."/>
            <person name="Cordes M."/>
            <person name="Tomlinson C."/>
            <person name="Wollam A."/>
            <person name="Palsikar V.B."/>
            <person name="Mardis E.R."/>
            <person name="Wilson R.K."/>
        </authorList>
    </citation>
    <scope>NUCLEOTIDE SEQUENCE [LARGE SCALE GENOMIC DNA]</scope>
    <source>
        <strain evidence="3">DSM 22607</strain>
    </source>
</reference>